<dbReference type="RefSeq" id="WP_203894270.1">
    <property type="nucleotide sequence ID" value="NZ_BOOH01000052.1"/>
</dbReference>
<accession>A0A8J3W9H2</accession>
<organism evidence="1 2">
    <name type="scientific">Planobispora longispora</name>
    <dbReference type="NCBI Taxonomy" id="28887"/>
    <lineage>
        <taxon>Bacteria</taxon>
        <taxon>Bacillati</taxon>
        <taxon>Actinomycetota</taxon>
        <taxon>Actinomycetes</taxon>
        <taxon>Streptosporangiales</taxon>
        <taxon>Streptosporangiaceae</taxon>
        <taxon>Planobispora</taxon>
    </lineage>
</organism>
<dbReference type="Proteomes" id="UP000616724">
    <property type="component" value="Unassembled WGS sequence"/>
</dbReference>
<name>A0A8J3W9H2_9ACTN</name>
<protein>
    <recommendedName>
        <fullName evidence="3">XRE family transcriptional regulator</fullName>
    </recommendedName>
</protein>
<evidence type="ECO:0000313" key="2">
    <source>
        <dbReference type="Proteomes" id="UP000616724"/>
    </source>
</evidence>
<dbReference type="AlphaFoldDB" id="A0A8J3W9H2"/>
<proteinExistence type="predicted"/>
<reference evidence="1 2" key="1">
    <citation type="submission" date="2021-01" db="EMBL/GenBank/DDBJ databases">
        <title>Whole genome shotgun sequence of Planobispora longispora NBRC 13918.</title>
        <authorList>
            <person name="Komaki H."/>
            <person name="Tamura T."/>
        </authorList>
    </citation>
    <scope>NUCLEOTIDE SEQUENCE [LARGE SCALE GENOMIC DNA]</scope>
    <source>
        <strain evidence="1 2">NBRC 13918</strain>
    </source>
</reference>
<evidence type="ECO:0000313" key="1">
    <source>
        <dbReference type="EMBL" id="GIH79816.1"/>
    </source>
</evidence>
<dbReference type="SUPFAM" id="SSF48452">
    <property type="entry name" value="TPR-like"/>
    <property type="match status" value="1"/>
</dbReference>
<sequence length="456" mass="49657">MIEVMDAWTGKSASALQASLRMSNEAFAGHLGIGVRTVASWHDNPELSPRPDIQQLLDIALEKAPQSAKLRFEMLLGKDRPNSAHEASPAQPLVVTGPGLTLDGYIPSQQGEEITRRVLLGQTLAGVALSGFSLLGMAESIRREMEDTLSAGTVSRSRLERIEETVESHIRIYTTTPPMSALAGVLMDFSDVRRLCAERQPTVIQARLCEIAALLATLAADSLMKLGRIGEAHAWYGTACVAADDSGNRKLQARVRVQEAMLPYYYGSPSDVIRLAREAQSLVGGTPCAAEALAFAAEARALSRLGAGPEAEAAIMRASNLVESMREPDSNEAFKFGERRLLFYMSSTLSNLGETIRANRIQEQALKIYGESVNLIDPVFIRLDQAQLLAHGGNIQDAVSLACDSCLSLDLEHRTPILAARVRQLVEQMVPLNVTASQELAEFRRVMLLATSERQY</sequence>
<comment type="caution">
    <text evidence="1">The sequence shown here is derived from an EMBL/GenBank/DDBJ whole genome shotgun (WGS) entry which is preliminary data.</text>
</comment>
<gene>
    <name evidence="1" type="ORF">Plo01_62450</name>
</gene>
<keyword evidence="2" id="KW-1185">Reference proteome</keyword>
<evidence type="ECO:0008006" key="3">
    <source>
        <dbReference type="Google" id="ProtNLM"/>
    </source>
</evidence>
<dbReference type="InterPro" id="IPR011990">
    <property type="entry name" value="TPR-like_helical_dom_sf"/>
</dbReference>
<dbReference type="EMBL" id="BOOH01000052">
    <property type="protein sequence ID" value="GIH79816.1"/>
    <property type="molecule type" value="Genomic_DNA"/>
</dbReference>